<name>A0A381CGU2_CAMCO</name>
<dbReference type="OrthoDB" id="5352641at2"/>
<dbReference type="EMBL" id="AACDUL010000031">
    <property type="protein sequence ID" value="EAK1510475.1"/>
    <property type="molecule type" value="Genomic_DNA"/>
</dbReference>
<evidence type="ECO:0000313" key="4">
    <source>
        <dbReference type="Proteomes" id="UP000361993"/>
    </source>
</evidence>
<dbReference type="STRING" id="195.ATE51_01654"/>
<feature type="chain" id="PRO_5041540902" evidence="1">
    <location>
        <begin position="20"/>
        <end position="367"/>
    </location>
</feature>
<dbReference type="GO" id="GO:0007155">
    <property type="term" value="P:cell adhesion"/>
    <property type="evidence" value="ECO:0007669"/>
    <property type="project" value="InterPro"/>
</dbReference>
<protein>
    <submittedName>
        <fullName evidence="3">Uncharacterized protein</fullName>
    </submittedName>
</protein>
<dbReference type="Pfam" id="PF16668">
    <property type="entry name" value="JLPA"/>
    <property type="match status" value="1"/>
</dbReference>
<reference evidence="2 4" key="1">
    <citation type="submission" date="2018-05" db="EMBL/GenBank/DDBJ databases">
        <authorList>
            <consortium name="GenomeTrakr network: Whole genome sequencing for foodborne pathogen traceback"/>
        </authorList>
    </citation>
    <scope>NUCLEOTIDE SEQUENCE [LARGE SCALE GENOMIC DNA]</scope>
    <source>
        <strain evidence="2 4">NC_C6016</strain>
    </source>
</reference>
<proteinExistence type="predicted"/>
<dbReference type="PROSITE" id="PS51257">
    <property type="entry name" value="PROKAR_LIPOPROTEIN"/>
    <property type="match status" value="1"/>
</dbReference>
<dbReference type="EMBL" id="AACGFG010000001">
    <property type="protein sequence ID" value="EAK4357472.1"/>
    <property type="molecule type" value="Genomic_DNA"/>
</dbReference>
<evidence type="ECO:0000313" key="2">
    <source>
        <dbReference type="EMBL" id="EAK1510475.1"/>
    </source>
</evidence>
<dbReference type="InterPro" id="IPR032077">
    <property type="entry name" value="JLPA"/>
</dbReference>
<reference evidence="3 5" key="2">
    <citation type="submission" date="2018-06" db="EMBL/GenBank/DDBJ databases">
        <authorList>
            <consortium name="NARMS: The National Antimicrobial Resistance Monitoring System"/>
        </authorList>
    </citation>
    <scope>NUCLEOTIDE SEQUENCE [LARGE SCALE GENOMIC DNA]</scope>
    <source>
        <strain evidence="3 5">FSIS11807978</strain>
    </source>
</reference>
<evidence type="ECO:0000313" key="3">
    <source>
        <dbReference type="EMBL" id="EAK4357472.1"/>
    </source>
</evidence>
<gene>
    <name evidence="3" type="ORF">C6T04_00795</name>
    <name evidence="2" type="ORF">CJD00_09520</name>
</gene>
<evidence type="ECO:0000256" key="1">
    <source>
        <dbReference type="SAM" id="SignalP"/>
    </source>
</evidence>
<dbReference type="Proteomes" id="UP000361993">
    <property type="component" value="Unassembled WGS sequence"/>
</dbReference>
<keyword evidence="1" id="KW-0732">Signal</keyword>
<evidence type="ECO:0000313" key="5">
    <source>
        <dbReference type="Proteomes" id="UP000365807"/>
    </source>
</evidence>
<dbReference type="Proteomes" id="UP000365807">
    <property type="component" value="Unassembled WGS sequence"/>
</dbReference>
<dbReference type="RefSeq" id="WP_002781920.1">
    <property type="nucleotide sequence ID" value="NZ_AANHVQ020000008.1"/>
</dbReference>
<organism evidence="3 5">
    <name type="scientific">Campylobacter coli</name>
    <dbReference type="NCBI Taxonomy" id="195"/>
    <lineage>
        <taxon>Bacteria</taxon>
        <taxon>Pseudomonadati</taxon>
        <taxon>Campylobacterota</taxon>
        <taxon>Epsilonproteobacteria</taxon>
        <taxon>Campylobacterales</taxon>
        <taxon>Campylobacteraceae</taxon>
        <taxon>Campylobacter</taxon>
    </lineage>
</organism>
<sequence>MKKSIALTLGAIFFFSACSNSLDKTTVAKYEERLNTQINETLKDFQQDMGVRIEISNFSCKGDGMFLRCSSPNFNVFAKDNTQTEQKLIEAKNLEIYSNEIYTGEEQGLISLKDYYDNLLSKNKNLKTSFTLEGFKLGEKVISDINASLSQSDPKIQDYLAKLSSGVFTLSFENSLFVKNSDYNNNFNMKINNQDLNFDMNLNFDYKQSLLDFFEKAGIKYNTQTYAIDEKAVEELLDQQGFAQPIQESVILNNFKINSSLDTQGVFENYITIAKGGLEALKIQSQNEEQTLLIDKALLALNEITKDEVYKLDLEAKFKPIALSDYPKEGINAVEKLTVNNQDFTETLRILFGFMMIPIMLGGATGF</sequence>
<accession>A0A381CGU2</accession>
<dbReference type="AlphaFoldDB" id="A0A381CGU2"/>
<comment type="caution">
    <text evidence="3">The sequence shown here is derived from an EMBL/GenBank/DDBJ whole genome shotgun (WGS) entry which is preliminary data.</text>
</comment>
<feature type="signal peptide" evidence="1">
    <location>
        <begin position="1"/>
        <end position="19"/>
    </location>
</feature>